<dbReference type="GO" id="GO:0140663">
    <property type="term" value="F:ATP-dependent FeS chaperone activity"/>
    <property type="evidence" value="ECO:0007669"/>
    <property type="project" value="InterPro"/>
</dbReference>
<dbReference type="SUPFAM" id="SSF117916">
    <property type="entry name" value="Fe-S cluster assembly (FSCA) domain-like"/>
    <property type="match status" value="1"/>
</dbReference>
<comment type="function">
    <text evidence="8">Binds and transfers iron-sulfur (Fe-S) clusters to target apoproteins. Can hydrolyze ATP.</text>
</comment>
<dbReference type="GO" id="GO:0016226">
    <property type="term" value="P:iron-sulfur cluster assembly"/>
    <property type="evidence" value="ECO:0007669"/>
    <property type="project" value="InterPro"/>
</dbReference>
<dbReference type="PROSITE" id="PS01215">
    <property type="entry name" value="MRP"/>
    <property type="match status" value="1"/>
</dbReference>
<dbReference type="InterPro" id="IPR002744">
    <property type="entry name" value="MIP18-like"/>
</dbReference>
<evidence type="ECO:0000259" key="9">
    <source>
        <dbReference type="Pfam" id="PF01883"/>
    </source>
</evidence>
<dbReference type="Gene3D" id="3.30.300.130">
    <property type="entry name" value="Fe-S cluster assembly (FSCA)"/>
    <property type="match status" value="1"/>
</dbReference>
<keyword evidence="11" id="KW-1185">Reference proteome</keyword>
<dbReference type="InterPro" id="IPR019591">
    <property type="entry name" value="Mrp/NBP35_ATP-bd"/>
</dbReference>
<name>A0AA37SPA8_9BACT</name>
<dbReference type="EMBL" id="BSOH01000020">
    <property type="protein sequence ID" value="GLR18338.1"/>
    <property type="molecule type" value="Genomic_DNA"/>
</dbReference>
<keyword evidence="3 8" id="KW-0479">Metal-binding</keyword>
<comment type="caution">
    <text evidence="10">The sequence shown here is derived from an EMBL/GenBank/DDBJ whole genome shotgun (WGS) entry which is preliminary data.</text>
</comment>
<evidence type="ECO:0000256" key="5">
    <source>
        <dbReference type="ARBA" id="ARBA00022840"/>
    </source>
</evidence>
<protein>
    <recommendedName>
        <fullName evidence="8">Iron-sulfur cluster carrier protein</fullName>
    </recommendedName>
</protein>
<dbReference type="InterPro" id="IPR000808">
    <property type="entry name" value="Mrp-like_CS"/>
</dbReference>
<accession>A0AA37SPA8</accession>
<dbReference type="GO" id="GO:0016887">
    <property type="term" value="F:ATP hydrolysis activity"/>
    <property type="evidence" value="ECO:0007669"/>
    <property type="project" value="UniProtKB-UniRule"/>
</dbReference>
<dbReference type="SUPFAM" id="SSF52540">
    <property type="entry name" value="P-loop containing nucleoside triphosphate hydrolases"/>
    <property type="match status" value="1"/>
</dbReference>
<dbReference type="HAMAP" id="MF_02040">
    <property type="entry name" value="Mrp_NBP35"/>
    <property type="match status" value="1"/>
</dbReference>
<evidence type="ECO:0000256" key="4">
    <source>
        <dbReference type="ARBA" id="ARBA00022741"/>
    </source>
</evidence>
<evidence type="ECO:0000256" key="6">
    <source>
        <dbReference type="ARBA" id="ARBA00023004"/>
    </source>
</evidence>
<reference evidence="10" key="1">
    <citation type="journal article" date="2014" name="Int. J. Syst. Evol. Microbiol.">
        <title>Complete genome sequence of Corynebacterium casei LMG S-19264T (=DSM 44701T), isolated from a smear-ripened cheese.</title>
        <authorList>
            <consortium name="US DOE Joint Genome Institute (JGI-PGF)"/>
            <person name="Walter F."/>
            <person name="Albersmeier A."/>
            <person name="Kalinowski J."/>
            <person name="Ruckert C."/>
        </authorList>
    </citation>
    <scope>NUCLEOTIDE SEQUENCE</scope>
    <source>
        <strain evidence="10">NBRC 108769</strain>
    </source>
</reference>
<dbReference type="GO" id="GO:0046872">
    <property type="term" value="F:metal ion binding"/>
    <property type="evidence" value="ECO:0007669"/>
    <property type="project" value="UniProtKB-KW"/>
</dbReference>
<evidence type="ECO:0000313" key="11">
    <source>
        <dbReference type="Proteomes" id="UP001156666"/>
    </source>
</evidence>
<reference evidence="10" key="2">
    <citation type="submission" date="2023-01" db="EMBL/GenBank/DDBJ databases">
        <title>Draft genome sequence of Portibacter lacus strain NBRC 108769.</title>
        <authorList>
            <person name="Sun Q."/>
            <person name="Mori K."/>
        </authorList>
    </citation>
    <scope>NUCLEOTIDE SEQUENCE</scope>
    <source>
        <strain evidence="10">NBRC 108769</strain>
    </source>
</reference>
<dbReference type="InterPro" id="IPR044304">
    <property type="entry name" value="NUBPL-like"/>
</dbReference>
<dbReference type="RefSeq" id="WP_235293702.1">
    <property type="nucleotide sequence ID" value="NZ_BSOH01000020.1"/>
</dbReference>
<feature type="binding site" evidence="8">
    <location>
        <begin position="102"/>
        <end position="109"/>
    </location>
    <ligand>
        <name>ATP</name>
        <dbReference type="ChEBI" id="CHEBI:30616"/>
    </ligand>
</feature>
<keyword evidence="6 8" id="KW-0408">Iron</keyword>
<dbReference type="Pfam" id="PF01883">
    <property type="entry name" value="FeS_assembly_P"/>
    <property type="match status" value="1"/>
</dbReference>
<organism evidence="10 11">
    <name type="scientific">Portibacter lacus</name>
    <dbReference type="NCBI Taxonomy" id="1099794"/>
    <lineage>
        <taxon>Bacteria</taxon>
        <taxon>Pseudomonadati</taxon>
        <taxon>Bacteroidota</taxon>
        <taxon>Saprospiria</taxon>
        <taxon>Saprospirales</taxon>
        <taxon>Haliscomenobacteraceae</taxon>
        <taxon>Portibacter</taxon>
    </lineage>
</organism>
<evidence type="ECO:0000313" key="10">
    <source>
        <dbReference type="EMBL" id="GLR18338.1"/>
    </source>
</evidence>
<dbReference type="GO" id="GO:0005524">
    <property type="term" value="F:ATP binding"/>
    <property type="evidence" value="ECO:0007669"/>
    <property type="project" value="UniProtKB-UniRule"/>
</dbReference>
<feature type="domain" description="MIP18 family-like" evidence="9">
    <location>
        <begin position="7"/>
        <end position="75"/>
    </location>
</feature>
<comment type="subunit">
    <text evidence="8">Homodimer.</text>
</comment>
<keyword evidence="5 8" id="KW-0067">ATP-binding</keyword>
<dbReference type="Proteomes" id="UP001156666">
    <property type="component" value="Unassembled WGS sequence"/>
</dbReference>
<dbReference type="AlphaFoldDB" id="A0AA37SPA8"/>
<evidence type="ECO:0000256" key="2">
    <source>
        <dbReference type="ARBA" id="ARBA00008205"/>
    </source>
</evidence>
<keyword evidence="4 8" id="KW-0547">Nucleotide-binding</keyword>
<dbReference type="GO" id="GO:0051539">
    <property type="term" value="F:4 iron, 4 sulfur cluster binding"/>
    <property type="evidence" value="ECO:0007669"/>
    <property type="project" value="TreeGrafter"/>
</dbReference>
<dbReference type="InterPro" id="IPR027417">
    <property type="entry name" value="P-loop_NTPase"/>
</dbReference>
<sequence>MSIDNNKIVTALSTILNPKTGLNIIRSKMVDGLKIDGNNVTFTLKVPPSDAAIKSELNFACMAAIQEVYPEAQVHVHMAGSEAGGKADNLPQIKNIIAVGSGKGGVGKSTVAVNLALALKKMGAKVGLMDADLYGPSVPTLLGMQGERPKLEKLYGQAKMRPLEKYGIYTISIGFIIEPEQAVVLRGPRLGGIIKQFINDCLWPELDFLIIDLPPGTGDIQLTMVQTVPVTGAVMVTTPQELAYVDALKAMNMFQLSNVNVPIIGVVENMSWFTPEELPNNKYYIFGKGAGKRLVKESKTTLLGQIPLIQSVREAGDGGEPAVLNPDHPAYPYFMSMAERTLEQVNLRNEAMAPTQIVKINT</sequence>
<evidence type="ECO:0000256" key="8">
    <source>
        <dbReference type="HAMAP-Rule" id="MF_02040"/>
    </source>
</evidence>
<comment type="similarity">
    <text evidence="2">In the C-terminal section; belongs to the Mrp/NBP35 ATP-binding proteins family.</text>
</comment>
<dbReference type="FunFam" id="3.40.50.300:FF:001119">
    <property type="entry name" value="Iron-sulfur cluster carrier protein"/>
    <property type="match status" value="1"/>
</dbReference>
<keyword evidence="8" id="KW-0378">Hydrolase</keyword>
<dbReference type="InterPro" id="IPR034904">
    <property type="entry name" value="FSCA_dom_sf"/>
</dbReference>
<proteinExistence type="inferred from homology"/>
<gene>
    <name evidence="10" type="ORF">GCM10007940_29540</name>
</gene>
<dbReference type="Gene3D" id="3.40.50.300">
    <property type="entry name" value="P-loop containing nucleotide triphosphate hydrolases"/>
    <property type="match status" value="1"/>
</dbReference>
<comment type="similarity">
    <text evidence="1">In the N-terminal section; belongs to the MIP18 family.</text>
</comment>
<evidence type="ECO:0000256" key="1">
    <source>
        <dbReference type="ARBA" id="ARBA00007352"/>
    </source>
</evidence>
<keyword evidence="7 8" id="KW-0411">Iron-sulfur</keyword>
<comment type="similarity">
    <text evidence="8">Belongs to the Mrp/NBP35 ATP-binding proteins family.</text>
</comment>
<evidence type="ECO:0000256" key="7">
    <source>
        <dbReference type="ARBA" id="ARBA00023014"/>
    </source>
</evidence>
<dbReference type="PANTHER" id="PTHR42961">
    <property type="entry name" value="IRON-SULFUR PROTEIN NUBPL"/>
    <property type="match status" value="1"/>
</dbReference>
<dbReference type="CDD" id="cd02037">
    <property type="entry name" value="Mrp_NBP35"/>
    <property type="match status" value="1"/>
</dbReference>
<dbReference type="InterPro" id="IPR033756">
    <property type="entry name" value="YlxH/NBP35"/>
</dbReference>
<evidence type="ECO:0000256" key="3">
    <source>
        <dbReference type="ARBA" id="ARBA00022723"/>
    </source>
</evidence>
<dbReference type="PANTHER" id="PTHR42961:SF2">
    <property type="entry name" value="IRON-SULFUR PROTEIN NUBPL"/>
    <property type="match status" value="1"/>
</dbReference>
<dbReference type="Pfam" id="PF10609">
    <property type="entry name" value="ParA"/>
    <property type="match status" value="1"/>
</dbReference>